<evidence type="ECO:0000313" key="1">
    <source>
        <dbReference type="EMBL" id="GAB91437.1"/>
    </source>
</evidence>
<organism evidence="1 2">
    <name type="scientific">Gordonia rhizosphera NBRC 16068</name>
    <dbReference type="NCBI Taxonomy" id="1108045"/>
    <lineage>
        <taxon>Bacteria</taxon>
        <taxon>Bacillati</taxon>
        <taxon>Actinomycetota</taxon>
        <taxon>Actinomycetes</taxon>
        <taxon>Mycobacteriales</taxon>
        <taxon>Gordoniaceae</taxon>
        <taxon>Gordonia</taxon>
    </lineage>
</organism>
<proteinExistence type="predicted"/>
<dbReference type="AlphaFoldDB" id="K6WH07"/>
<evidence type="ECO:0008006" key="3">
    <source>
        <dbReference type="Google" id="ProtNLM"/>
    </source>
</evidence>
<dbReference type="Gene3D" id="3.40.50.1820">
    <property type="entry name" value="alpha/beta hydrolase"/>
    <property type="match status" value="1"/>
</dbReference>
<evidence type="ECO:0000313" key="2">
    <source>
        <dbReference type="Proteomes" id="UP000008363"/>
    </source>
</evidence>
<dbReference type="EMBL" id="BAHC01000132">
    <property type="protein sequence ID" value="GAB91437.1"/>
    <property type="molecule type" value="Genomic_DNA"/>
</dbReference>
<feature type="non-terminal residue" evidence="1">
    <location>
        <position position="119"/>
    </location>
</feature>
<dbReference type="SUPFAM" id="SSF53474">
    <property type="entry name" value="alpha/beta-Hydrolases"/>
    <property type="match status" value="1"/>
</dbReference>
<protein>
    <recommendedName>
        <fullName evidence="3">Hydrolase</fullName>
    </recommendedName>
</protein>
<sequence length="119" mass="13250">MNSEPRAREWTETVNGTGLRVEEVGAGDETLVFSSALFTNRALFDAPVAALCGDHRCIRYDHRGQGDSGLGAPQPSTEKVMTNMFGTTFMSDPTRNADREKWRQRFGEQLIPEAMPMLL</sequence>
<name>K6WH07_9ACTN</name>
<comment type="caution">
    <text evidence="1">The sequence shown here is derived from an EMBL/GenBank/DDBJ whole genome shotgun (WGS) entry which is preliminary data.</text>
</comment>
<dbReference type="STRING" id="1108045.GORHZ_132_00020"/>
<dbReference type="Proteomes" id="UP000008363">
    <property type="component" value="Unassembled WGS sequence"/>
</dbReference>
<accession>K6WH07</accession>
<gene>
    <name evidence="1" type="ORF">GORHZ_132_00020</name>
</gene>
<reference evidence="1 2" key="1">
    <citation type="submission" date="2012-08" db="EMBL/GenBank/DDBJ databases">
        <title>Whole genome shotgun sequence of Gordonia rhizosphera NBRC 16068.</title>
        <authorList>
            <person name="Takarada H."/>
            <person name="Isaki S."/>
            <person name="Hosoyama A."/>
            <person name="Tsuchikane K."/>
            <person name="Katsumata H."/>
            <person name="Baba S."/>
            <person name="Ohji S."/>
            <person name="Yamazaki S."/>
            <person name="Fujita N."/>
        </authorList>
    </citation>
    <scope>NUCLEOTIDE SEQUENCE [LARGE SCALE GENOMIC DNA]</scope>
    <source>
        <strain evidence="1 2">NBRC 16068</strain>
    </source>
</reference>
<dbReference type="InterPro" id="IPR029058">
    <property type="entry name" value="AB_hydrolase_fold"/>
</dbReference>
<keyword evidence="2" id="KW-1185">Reference proteome</keyword>
<dbReference type="RefSeq" id="WP_006334909.1">
    <property type="nucleotide sequence ID" value="NZ_BAHC01000132.1"/>
</dbReference>